<dbReference type="PANTHER" id="PTHR10582">
    <property type="entry name" value="TRANSIENT RECEPTOR POTENTIAL ION CHANNEL PROTEIN"/>
    <property type="match status" value="1"/>
</dbReference>
<evidence type="ECO:0000256" key="2">
    <source>
        <dbReference type="ARBA" id="ARBA00022574"/>
    </source>
</evidence>
<keyword evidence="4" id="KW-0677">Repeat</keyword>
<dbReference type="InterPro" id="IPR019775">
    <property type="entry name" value="WD40_repeat_CS"/>
</dbReference>
<feature type="transmembrane region" description="Helical" evidence="9">
    <location>
        <begin position="935"/>
        <end position="956"/>
    </location>
</feature>
<sequence length="1246" mass="140704">METVEERFWIDAQVICSALSKDGKKAIAVSRPRQSSNNCALVFLWDIENEEEEEQLLQGSNNTTGQLDVWDISWPAKLVAAANEDGSLCVWDVAAAGHLRDKTMQERRHMRYKTKFNDGARSCCRFSPCGQFILVGGRNVGELVLLESKYGQELLRAYAPAQGNITTMTATGCFFRMPSSSSSSGDQVVPVTADGGSHERPRREDDYSGFQQRYIQFTREGLVKEPPKPLGTSLPITFPTRFGAWYSDGSIRIFDMEGVSYTESRQLDMEDQHNKKVEDIIDIDVSGDCKLLFVILKKEEEDSVSELRVYDIDSGKVIWQLRMKCPFARKLQHVISSGDSRLVSDDSSRHAEPWQMQGNVIWSDGNGHVHLYDLSKREEVRVINTREHHSSIYFVYPQVNREFDQMLTTLENGRDAWVCLWDLNKGELIRTYDKIQMRGIFGAWFTANGLHCVSVSKDKTAALFQLDTGKVIRRFVGHEDYVTFAALSPNDEDNSILATASRDETVRIWNVGTAEQLHVIRYGRQISRIHFLQSSRWIITTDENGYVIGFDTTGTSFLPLLIFQGDALKNCKIMKTSMSGAIGLLLVTIQHVFYSSPRIINLLHLHTLSIRQPLPQKIVGNGLVLTSNVVLALAKTFPGLAVAPDPRDLGNTYLHLAARFLDDDVELLRELLTTNHSAIISAPLPANNDGQTPLDLALNMTNNRAKFVELYLSNELERPPQMRLASRKAFSQLAKVVPDQLVKFLNAMASEGRNNETARWSGDVMAPEEDERVNELERAKSTAAEYFKRALPWMKAKNQVQPGQCGLPYMAAATSNKADSPLGALVDKDELLSTDIGTAIIMYKFDVYAGRVLQRRAAFSVLFIALYITSTTLDVCWNPKVDRVSMYKNASRGRLVPRYILQIFVQSFNIYYLVMELKQLIIKLGFKDYFTGPGCLWNWIELISSILVIVVLELQLLDVQEAYGFMSACTLLLGARVLKAAYVFKETGVYVNIIAHIIADIGYYLLIVFVILMTYALSFRQIVIYYNQVASNLIPEDFTRNFNSFPNSMLSVYYFMTAGGVNTETGNKAKYVWYLHVMLISFAFIVSIIVLNLLISIMSDTYANVKKHAEMDWLRRIVNDVLEIDSSSSTAYFGELFGRLGPKWIPLSEVWMEEYGRKRRKDQLHEARDAHINNIKAQVSETKEQVAETKEQVSDMTKQVSDMTKQVSDINKQILSLQQDIGRLTSILLANNSEPTAAGGNNTTRT</sequence>
<organism evidence="10 11">
    <name type="scientific">Volvox reticuliferus</name>
    <dbReference type="NCBI Taxonomy" id="1737510"/>
    <lineage>
        <taxon>Eukaryota</taxon>
        <taxon>Viridiplantae</taxon>
        <taxon>Chlorophyta</taxon>
        <taxon>core chlorophytes</taxon>
        <taxon>Chlorophyceae</taxon>
        <taxon>CS clade</taxon>
        <taxon>Chlamydomonadales</taxon>
        <taxon>Volvocaceae</taxon>
        <taxon>Volvox</taxon>
    </lineage>
</organism>
<accession>A0A8J4CXW8</accession>
<evidence type="ECO:0000256" key="6">
    <source>
        <dbReference type="ARBA" id="ARBA00023136"/>
    </source>
</evidence>
<dbReference type="GO" id="GO:0005886">
    <property type="term" value="C:plasma membrane"/>
    <property type="evidence" value="ECO:0007669"/>
    <property type="project" value="TreeGrafter"/>
</dbReference>
<dbReference type="SUPFAM" id="SSF50998">
    <property type="entry name" value="Quinoprotein alcohol dehydrogenase-like"/>
    <property type="match status" value="1"/>
</dbReference>
<dbReference type="PANTHER" id="PTHR10582:SF2">
    <property type="entry name" value="INACTIVE"/>
    <property type="match status" value="1"/>
</dbReference>
<comment type="caution">
    <text evidence="10">The sequence shown here is derived from an EMBL/GenBank/DDBJ whole genome shotgun (WGS) entry which is preliminary data.</text>
</comment>
<evidence type="ECO:0000313" key="10">
    <source>
        <dbReference type="EMBL" id="GIL91891.1"/>
    </source>
</evidence>
<keyword evidence="2" id="KW-0853">WD repeat</keyword>
<protein>
    <submittedName>
        <fullName evidence="10">Uncharacterized protein</fullName>
    </submittedName>
</protein>
<evidence type="ECO:0000313" key="11">
    <source>
        <dbReference type="Proteomes" id="UP000747110"/>
    </source>
</evidence>
<dbReference type="Gene3D" id="1.10.287.70">
    <property type="match status" value="1"/>
</dbReference>
<dbReference type="SUPFAM" id="SSF81324">
    <property type="entry name" value="Voltage-gated potassium channels"/>
    <property type="match status" value="1"/>
</dbReference>
<keyword evidence="7" id="KW-0175">Coiled coil</keyword>
<evidence type="ECO:0000256" key="3">
    <source>
        <dbReference type="ARBA" id="ARBA00022692"/>
    </source>
</evidence>
<dbReference type="PROSITE" id="PS00678">
    <property type="entry name" value="WD_REPEATS_1"/>
    <property type="match status" value="1"/>
</dbReference>
<keyword evidence="11" id="KW-1185">Reference proteome</keyword>
<evidence type="ECO:0000256" key="5">
    <source>
        <dbReference type="ARBA" id="ARBA00022989"/>
    </source>
</evidence>
<dbReference type="InterPro" id="IPR005821">
    <property type="entry name" value="Ion_trans_dom"/>
</dbReference>
<dbReference type="PROSITE" id="PS50082">
    <property type="entry name" value="WD_REPEATS_2"/>
    <property type="match status" value="1"/>
</dbReference>
<evidence type="ECO:0000256" key="4">
    <source>
        <dbReference type="ARBA" id="ARBA00022737"/>
    </source>
</evidence>
<dbReference type="GO" id="GO:0005216">
    <property type="term" value="F:monoatomic ion channel activity"/>
    <property type="evidence" value="ECO:0007669"/>
    <property type="project" value="InterPro"/>
</dbReference>
<proteinExistence type="predicted"/>
<keyword evidence="5 9" id="KW-1133">Transmembrane helix</keyword>
<dbReference type="Gene3D" id="1.25.40.20">
    <property type="entry name" value="Ankyrin repeat-containing domain"/>
    <property type="match status" value="1"/>
</dbReference>
<feature type="compositionally biased region" description="Basic and acidic residues" evidence="8">
    <location>
        <begin position="196"/>
        <end position="206"/>
    </location>
</feature>
<dbReference type="Pfam" id="PF00400">
    <property type="entry name" value="WD40"/>
    <property type="match status" value="1"/>
</dbReference>
<dbReference type="OrthoDB" id="273067at2759"/>
<feature type="transmembrane region" description="Helical" evidence="9">
    <location>
        <begin position="1071"/>
        <end position="1097"/>
    </location>
</feature>
<dbReference type="InterPro" id="IPR011047">
    <property type="entry name" value="Quinoprotein_ADH-like_sf"/>
</dbReference>
<evidence type="ECO:0000256" key="1">
    <source>
        <dbReference type="ARBA" id="ARBA00004141"/>
    </source>
</evidence>
<keyword evidence="3 9" id="KW-0812">Transmembrane</keyword>
<feature type="transmembrane region" description="Helical" evidence="9">
    <location>
        <begin position="895"/>
        <end position="914"/>
    </location>
</feature>
<dbReference type="SMART" id="SM00320">
    <property type="entry name" value="WD40"/>
    <property type="match status" value="4"/>
</dbReference>
<evidence type="ECO:0000256" key="9">
    <source>
        <dbReference type="SAM" id="Phobius"/>
    </source>
</evidence>
<dbReference type="InterPro" id="IPR001680">
    <property type="entry name" value="WD40_rpt"/>
</dbReference>
<evidence type="ECO:0000256" key="7">
    <source>
        <dbReference type="SAM" id="Coils"/>
    </source>
</evidence>
<dbReference type="InterPro" id="IPR036770">
    <property type="entry name" value="Ankyrin_rpt-contain_sf"/>
</dbReference>
<dbReference type="SUPFAM" id="SSF82171">
    <property type="entry name" value="DPP6 N-terminal domain-like"/>
    <property type="match status" value="1"/>
</dbReference>
<dbReference type="GO" id="GO:0098703">
    <property type="term" value="P:calcium ion import across plasma membrane"/>
    <property type="evidence" value="ECO:0007669"/>
    <property type="project" value="TreeGrafter"/>
</dbReference>
<dbReference type="PROSITE" id="PS50294">
    <property type="entry name" value="WD_REPEATS_REGION"/>
    <property type="match status" value="1"/>
</dbReference>
<comment type="subcellular location">
    <subcellularLocation>
        <location evidence="1">Membrane</location>
        <topology evidence="1">Multi-pass membrane protein</topology>
    </subcellularLocation>
</comment>
<dbReference type="EMBL" id="BNCP01000070">
    <property type="protein sequence ID" value="GIL91891.1"/>
    <property type="molecule type" value="Genomic_DNA"/>
</dbReference>
<feature type="transmembrane region" description="Helical" evidence="9">
    <location>
        <begin position="962"/>
        <end position="978"/>
    </location>
</feature>
<dbReference type="InterPro" id="IPR024862">
    <property type="entry name" value="TRPV"/>
</dbReference>
<dbReference type="Proteomes" id="UP000747110">
    <property type="component" value="Unassembled WGS sequence"/>
</dbReference>
<dbReference type="InterPro" id="IPR015943">
    <property type="entry name" value="WD40/YVTN_repeat-like_dom_sf"/>
</dbReference>
<name>A0A8J4CXW8_9CHLO</name>
<evidence type="ECO:0000256" key="8">
    <source>
        <dbReference type="SAM" id="MobiDB-lite"/>
    </source>
</evidence>
<feature type="transmembrane region" description="Helical" evidence="9">
    <location>
        <begin position="990"/>
        <end position="1017"/>
    </location>
</feature>
<dbReference type="AlphaFoldDB" id="A0A8J4CXW8"/>
<feature type="region of interest" description="Disordered" evidence="8">
    <location>
        <begin position="178"/>
        <end position="207"/>
    </location>
</feature>
<feature type="coiled-coil region" evidence="7">
    <location>
        <begin position="1172"/>
        <end position="1206"/>
    </location>
</feature>
<dbReference type="Pfam" id="PF00520">
    <property type="entry name" value="Ion_trans"/>
    <property type="match status" value="1"/>
</dbReference>
<keyword evidence="6 9" id="KW-0472">Membrane</keyword>
<gene>
    <name evidence="10" type="ORF">Vretifemale_19493</name>
</gene>
<dbReference type="Gene3D" id="2.130.10.10">
    <property type="entry name" value="YVTN repeat-like/Quinoprotein amine dehydrogenase"/>
    <property type="match status" value="3"/>
</dbReference>
<reference evidence="10" key="1">
    <citation type="journal article" date="2021" name="Proc. Natl. Acad. Sci. U.S.A.">
        <title>Three genomes in the algal genus Volvox reveal the fate of a haploid sex-determining region after a transition to homothallism.</title>
        <authorList>
            <person name="Yamamoto K."/>
            <person name="Hamaji T."/>
            <person name="Kawai-Toyooka H."/>
            <person name="Matsuzaki R."/>
            <person name="Takahashi F."/>
            <person name="Nishimura Y."/>
            <person name="Kawachi M."/>
            <person name="Noguchi H."/>
            <person name="Minakuchi Y."/>
            <person name="Umen J.G."/>
            <person name="Toyoda A."/>
            <person name="Nozaki H."/>
        </authorList>
    </citation>
    <scope>NUCLEOTIDE SEQUENCE</scope>
    <source>
        <strain evidence="10">NIES-3786</strain>
    </source>
</reference>